<dbReference type="GO" id="GO:0046872">
    <property type="term" value="F:metal ion binding"/>
    <property type="evidence" value="ECO:0007669"/>
    <property type="project" value="InterPro"/>
</dbReference>
<evidence type="ECO:0000256" key="3">
    <source>
        <dbReference type="ARBA" id="ARBA00022840"/>
    </source>
</evidence>
<feature type="domain" description="ATP-grasp" evidence="5">
    <location>
        <begin position="61"/>
        <end position="258"/>
    </location>
</feature>
<keyword evidence="7" id="KW-1185">Reference proteome</keyword>
<evidence type="ECO:0000313" key="6">
    <source>
        <dbReference type="EMBL" id="THV24540.1"/>
    </source>
</evidence>
<organism evidence="6 7">
    <name type="scientific">Glycomyces paridis</name>
    <dbReference type="NCBI Taxonomy" id="2126555"/>
    <lineage>
        <taxon>Bacteria</taxon>
        <taxon>Bacillati</taxon>
        <taxon>Actinomycetota</taxon>
        <taxon>Actinomycetes</taxon>
        <taxon>Glycomycetales</taxon>
        <taxon>Glycomycetaceae</taxon>
        <taxon>Glycomyces</taxon>
    </lineage>
</organism>
<accession>A0A4S8P3D6</accession>
<dbReference type="SUPFAM" id="SSF56059">
    <property type="entry name" value="Glutathione synthetase ATP-binding domain-like"/>
    <property type="match status" value="1"/>
</dbReference>
<keyword evidence="2 4" id="KW-0547">Nucleotide-binding</keyword>
<dbReference type="EMBL" id="STGX01000018">
    <property type="protein sequence ID" value="THV24540.1"/>
    <property type="molecule type" value="Genomic_DNA"/>
</dbReference>
<dbReference type="Pfam" id="PF13535">
    <property type="entry name" value="ATP-grasp_4"/>
    <property type="match status" value="1"/>
</dbReference>
<evidence type="ECO:0000259" key="5">
    <source>
        <dbReference type="PROSITE" id="PS50975"/>
    </source>
</evidence>
<protein>
    <submittedName>
        <fullName evidence="6">ATP-grasp domain-containing protein</fullName>
    </submittedName>
</protein>
<dbReference type="PROSITE" id="PS50975">
    <property type="entry name" value="ATP_GRASP"/>
    <property type="match status" value="1"/>
</dbReference>
<feature type="non-terminal residue" evidence="6">
    <location>
        <position position="263"/>
    </location>
</feature>
<proteinExistence type="predicted"/>
<gene>
    <name evidence="6" type="ORF">E9998_21045</name>
</gene>
<keyword evidence="1" id="KW-0436">Ligase</keyword>
<dbReference type="PANTHER" id="PTHR43585">
    <property type="entry name" value="FUMIPYRROLE BIOSYNTHESIS PROTEIN C"/>
    <property type="match status" value="1"/>
</dbReference>
<name>A0A4S8P3D6_9ACTN</name>
<dbReference type="GO" id="GO:0016874">
    <property type="term" value="F:ligase activity"/>
    <property type="evidence" value="ECO:0007669"/>
    <property type="project" value="UniProtKB-KW"/>
</dbReference>
<dbReference type="Gene3D" id="3.40.50.20">
    <property type="match status" value="1"/>
</dbReference>
<dbReference type="InterPro" id="IPR011761">
    <property type="entry name" value="ATP-grasp"/>
</dbReference>
<sequence>MYDPASALDAVRRVAAEHRVLGVYCWHEAAIQAASEAAAELGLPGPSPEAVRAVRDKSATRRALTAAGLPQPAFAVLAPGDDGTAAAARIGYPLVVKPVSLGASQGVIKVDEPGGLAAAVAASRSTMQAGMTNDGTLLLEQYLEGPEISVDAAVHEGECRPYLLARKVIGPEPYFEEMGHTVDADDPLLRDPDLLAHLQAAHDAVGWRHGSTHTEFKLTPDGPVLVEINGRLGGDLIPYLGLLANGIDSGTVGARLALGERPD</sequence>
<comment type="caution">
    <text evidence="6">The sequence shown here is derived from an EMBL/GenBank/DDBJ whole genome shotgun (WGS) entry which is preliminary data.</text>
</comment>
<reference evidence="6 7" key="1">
    <citation type="journal article" date="2018" name="Int. J. Syst. Evol. Microbiol.">
        <title>Glycomyces paridis sp. nov., isolated from the medicinal plant Paris polyphylla.</title>
        <authorList>
            <person name="Fang X.M."/>
            <person name="Bai J.L."/>
            <person name="Su J."/>
            <person name="Zhao L.L."/>
            <person name="Liu H.Y."/>
            <person name="Ma B.P."/>
            <person name="Zhang Y.Q."/>
            <person name="Yu L.Y."/>
        </authorList>
    </citation>
    <scope>NUCLEOTIDE SEQUENCE [LARGE SCALE GENOMIC DNA]</scope>
    <source>
        <strain evidence="6 7">CPCC 204357</strain>
    </source>
</reference>
<evidence type="ECO:0000256" key="2">
    <source>
        <dbReference type="ARBA" id="ARBA00022741"/>
    </source>
</evidence>
<dbReference type="AlphaFoldDB" id="A0A4S8P3D6"/>
<dbReference type="Gene3D" id="3.30.470.20">
    <property type="entry name" value="ATP-grasp fold, B domain"/>
    <property type="match status" value="1"/>
</dbReference>
<dbReference type="GO" id="GO:0005524">
    <property type="term" value="F:ATP binding"/>
    <property type="evidence" value="ECO:0007669"/>
    <property type="project" value="UniProtKB-UniRule"/>
</dbReference>
<dbReference type="Proteomes" id="UP000305792">
    <property type="component" value="Unassembled WGS sequence"/>
</dbReference>
<evidence type="ECO:0000256" key="1">
    <source>
        <dbReference type="ARBA" id="ARBA00022598"/>
    </source>
</evidence>
<keyword evidence="3 4" id="KW-0067">ATP-binding</keyword>
<dbReference type="PANTHER" id="PTHR43585:SF2">
    <property type="entry name" value="ATP-GRASP ENZYME FSQD"/>
    <property type="match status" value="1"/>
</dbReference>
<dbReference type="InterPro" id="IPR052032">
    <property type="entry name" value="ATP-dep_AA_Ligase"/>
</dbReference>
<evidence type="ECO:0000256" key="4">
    <source>
        <dbReference type="PROSITE-ProRule" id="PRU00409"/>
    </source>
</evidence>
<dbReference type="SMART" id="SM01209">
    <property type="entry name" value="GARS_A"/>
    <property type="match status" value="1"/>
</dbReference>
<evidence type="ECO:0000313" key="7">
    <source>
        <dbReference type="Proteomes" id="UP000305792"/>
    </source>
</evidence>